<dbReference type="AlphaFoldDB" id="A0A9D7SV57"/>
<dbReference type="InterPro" id="IPR025324">
    <property type="entry name" value="DUF4230"/>
</dbReference>
<comment type="caution">
    <text evidence="2">The sequence shown here is derived from an EMBL/GenBank/DDBJ whole genome shotgun (WGS) entry which is preliminary data.</text>
</comment>
<keyword evidence="1" id="KW-0812">Transmembrane</keyword>
<accession>A0A9D7SV57</accession>
<feature type="transmembrane region" description="Helical" evidence="1">
    <location>
        <begin position="6"/>
        <end position="24"/>
    </location>
</feature>
<gene>
    <name evidence="2" type="ORF">IPP15_09655</name>
</gene>
<organism evidence="2 3">
    <name type="scientific">Candidatus Opimibacter skivensis</name>
    <dbReference type="NCBI Taxonomy" id="2982028"/>
    <lineage>
        <taxon>Bacteria</taxon>
        <taxon>Pseudomonadati</taxon>
        <taxon>Bacteroidota</taxon>
        <taxon>Saprospiria</taxon>
        <taxon>Saprospirales</taxon>
        <taxon>Saprospiraceae</taxon>
        <taxon>Candidatus Opimibacter</taxon>
    </lineage>
</organism>
<evidence type="ECO:0000313" key="2">
    <source>
        <dbReference type="EMBL" id="MBK9982671.1"/>
    </source>
</evidence>
<sequence length="107" mass="12572">MRGLWAWIWVFLAAAALFLAFQLGSKFSFPKQRRLRTVLYFLEKIRTVCKLVTAEGEFSEIYSYKESKWFDVSFLSKKALIRVKAKVSVGYDLSKIKVEPDEKVTHW</sequence>
<name>A0A9D7SV57_9BACT</name>
<keyword evidence="1" id="KW-1133">Transmembrane helix</keyword>
<dbReference type="Proteomes" id="UP000808337">
    <property type="component" value="Unassembled WGS sequence"/>
</dbReference>
<dbReference type="EMBL" id="JADKGY010000006">
    <property type="protein sequence ID" value="MBK9982671.1"/>
    <property type="molecule type" value="Genomic_DNA"/>
</dbReference>
<proteinExistence type="predicted"/>
<dbReference type="Pfam" id="PF14014">
    <property type="entry name" value="DUF4230"/>
    <property type="match status" value="1"/>
</dbReference>
<evidence type="ECO:0000313" key="3">
    <source>
        <dbReference type="Proteomes" id="UP000808337"/>
    </source>
</evidence>
<evidence type="ECO:0000256" key="1">
    <source>
        <dbReference type="SAM" id="Phobius"/>
    </source>
</evidence>
<reference evidence="2 3" key="1">
    <citation type="submission" date="2020-10" db="EMBL/GenBank/DDBJ databases">
        <title>Connecting structure to function with the recovery of over 1000 high-quality activated sludge metagenome-assembled genomes encoding full-length rRNA genes using long-read sequencing.</title>
        <authorList>
            <person name="Singleton C.M."/>
            <person name="Petriglieri F."/>
            <person name="Kristensen J.M."/>
            <person name="Kirkegaard R.H."/>
            <person name="Michaelsen T.Y."/>
            <person name="Andersen M.H."/>
            <person name="Karst S.M."/>
            <person name="Dueholm M.S."/>
            <person name="Nielsen P.H."/>
            <person name="Albertsen M."/>
        </authorList>
    </citation>
    <scope>NUCLEOTIDE SEQUENCE [LARGE SCALE GENOMIC DNA]</scope>
    <source>
        <strain evidence="2">Ribe_18-Q3-R11-54_MAXAC.273</strain>
    </source>
</reference>
<keyword evidence="1" id="KW-0472">Membrane</keyword>
<protein>
    <submittedName>
        <fullName evidence="2">DUF4230 domain-containing protein</fullName>
    </submittedName>
</protein>